<evidence type="ECO:0000313" key="1">
    <source>
        <dbReference type="EMBL" id="TDF74659.1"/>
    </source>
</evidence>
<comment type="caution">
    <text evidence="1">The sequence shown here is derived from an EMBL/GenBank/DDBJ whole genome shotgun (WGS) entry which is preliminary data.</text>
</comment>
<accession>A0AC61QMW8</accession>
<gene>
    <name evidence="1" type="ORF">E0946_00830</name>
</gene>
<keyword evidence="2" id="KW-1185">Reference proteome</keyword>
<dbReference type="EMBL" id="SMOG01000001">
    <property type="protein sequence ID" value="TDF74659.1"/>
    <property type="molecule type" value="Genomic_DNA"/>
</dbReference>
<proteinExistence type="predicted"/>
<reference evidence="1" key="1">
    <citation type="submission" date="2019-03" db="EMBL/GenBank/DDBJ databases">
        <title>Candidatus Syntrophosphaera thermopropionivorans: a novel player in syntrophic propionate oxidation during anaerobic digestion.</title>
        <authorList>
            <person name="Dyksma S."/>
        </authorList>
    </citation>
    <scope>NUCLEOTIDE SEQUENCE</scope>
    <source>
        <strain evidence="1">W5</strain>
    </source>
</reference>
<evidence type="ECO:0000313" key="2">
    <source>
        <dbReference type="Proteomes" id="UP000294588"/>
    </source>
</evidence>
<protein>
    <submittedName>
        <fullName evidence="1">Inorganic phosphate transporter</fullName>
    </submittedName>
</protein>
<name>A0AC61QMW8_9BACT</name>
<sequence>MVYFYLLSGLFIGWSMGANDTGNIFGAAVSTRMIKFSQAALIAAIFYTLGAFLEGSGPSGTLGRLGSIDAIGGAFTVALAAALAIVAIVRLGIPVAVSQTIVGAIIGWNYFSGRITDFNSLITIASSWIIAFIVSAAVAALFFYLMRRWINRSRLHLLEQDMIIRYALVVFGAIAAYFLGANTIANAIGVFVPVTPFKDLTIGSMFSLTGVQQLYLVGALSVVLGIYTYSHKVMGTVGHEIYKLSPAMALVALLAETFVLFLFSSRGLHNLLLSIGLPAVPLVPISSTQAMVGAVLGIGLAKGGKNIKYNVLGKVSLAWIVAPLMAFLLSFVALYISQNVFELEVRLPITYTVDKAAVKEIEQRGIDTKHLSFVNLRTFKTERELYKELMEEDFYTPEEVKIIISICENYPLLVNVELLNKGGLNRRFTEEQLKALSELDGKKFKRKWNLAQALSEYPAWKFIEPPQTRADEEHNEDLKSDLEIIYKVFYFPSDNNNR</sequence>
<dbReference type="Proteomes" id="UP000294588">
    <property type="component" value="Unassembled WGS sequence"/>
</dbReference>
<organism evidence="1 2">
    <name type="scientific">Candidatus Syntrophosphaera thermopropionivorans</name>
    <dbReference type="NCBI Taxonomy" id="2593015"/>
    <lineage>
        <taxon>Bacteria</taxon>
        <taxon>Pseudomonadati</taxon>
        <taxon>Candidatus Cloacimonadota</taxon>
        <taxon>Candidatus Cloacimonadia</taxon>
        <taxon>Candidatus Cloacimonadales</taxon>
        <taxon>Candidatus Cloacimonadaceae</taxon>
        <taxon>Candidatus Syntrophosphaera</taxon>
    </lineage>
</organism>